<protein>
    <recommendedName>
        <fullName evidence="2">Follistatin-like domain-containing protein</fullName>
    </recommendedName>
</protein>
<dbReference type="SMART" id="SM00274">
    <property type="entry name" value="FOLN"/>
    <property type="match status" value="3"/>
</dbReference>
<dbReference type="GO" id="GO:0004867">
    <property type="term" value="F:serine-type endopeptidase inhibitor activity"/>
    <property type="evidence" value="ECO:0007669"/>
    <property type="project" value="UniProtKB-KW"/>
</dbReference>
<dbReference type="EMBL" id="CAJFCW020000003">
    <property type="protein sequence ID" value="CAG9107677.1"/>
    <property type="molecule type" value="Genomic_DNA"/>
</dbReference>
<evidence type="ECO:0000259" key="2">
    <source>
        <dbReference type="SMART" id="SM00274"/>
    </source>
</evidence>
<dbReference type="Proteomes" id="UP000614601">
    <property type="component" value="Unassembled WGS sequence"/>
</dbReference>
<dbReference type="AlphaFoldDB" id="A0A811KP23"/>
<dbReference type="InterPro" id="IPR003645">
    <property type="entry name" value="Fol_N"/>
</dbReference>
<name>A0A811KP23_9BILA</name>
<keyword evidence="1" id="KW-0722">Serine protease inhibitor</keyword>
<dbReference type="OrthoDB" id="6236007at2759"/>
<dbReference type="Pfam" id="PF01826">
    <property type="entry name" value="TIL"/>
    <property type="match status" value="1"/>
</dbReference>
<evidence type="ECO:0000313" key="3">
    <source>
        <dbReference type="EMBL" id="CAD5217387.1"/>
    </source>
</evidence>
<proteinExistence type="predicted"/>
<feature type="domain" description="Follistatin-like" evidence="2">
    <location>
        <begin position="125"/>
        <end position="145"/>
    </location>
</feature>
<dbReference type="SUPFAM" id="SSF57567">
    <property type="entry name" value="Serine protease inhibitors"/>
    <property type="match status" value="1"/>
</dbReference>
<reference evidence="3" key="1">
    <citation type="submission" date="2020-09" db="EMBL/GenBank/DDBJ databases">
        <authorList>
            <person name="Kikuchi T."/>
        </authorList>
    </citation>
    <scope>NUCLEOTIDE SEQUENCE</scope>
    <source>
        <strain evidence="3">SH1</strain>
    </source>
</reference>
<feature type="domain" description="Follistatin-like" evidence="2">
    <location>
        <begin position="92"/>
        <end position="110"/>
    </location>
</feature>
<comment type="caution">
    <text evidence="3">The sequence shown here is derived from an EMBL/GenBank/DDBJ whole genome shotgun (WGS) entry which is preliminary data.</text>
</comment>
<dbReference type="InterPro" id="IPR002919">
    <property type="entry name" value="TIL_dom"/>
</dbReference>
<dbReference type="Proteomes" id="UP000783686">
    <property type="component" value="Unassembled WGS sequence"/>
</dbReference>
<evidence type="ECO:0000313" key="4">
    <source>
        <dbReference type="Proteomes" id="UP000614601"/>
    </source>
</evidence>
<gene>
    <name evidence="3" type="ORF">BOKJ2_LOCUS7062</name>
</gene>
<accession>A0A811KP23</accession>
<keyword evidence="4" id="KW-1185">Reference proteome</keyword>
<organism evidence="3 4">
    <name type="scientific">Bursaphelenchus okinawaensis</name>
    <dbReference type="NCBI Taxonomy" id="465554"/>
    <lineage>
        <taxon>Eukaryota</taxon>
        <taxon>Metazoa</taxon>
        <taxon>Ecdysozoa</taxon>
        <taxon>Nematoda</taxon>
        <taxon>Chromadorea</taxon>
        <taxon>Rhabditida</taxon>
        <taxon>Tylenchina</taxon>
        <taxon>Tylenchomorpha</taxon>
        <taxon>Aphelenchoidea</taxon>
        <taxon>Aphelenchoididae</taxon>
        <taxon>Bursaphelenchus</taxon>
    </lineage>
</organism>
<dbReference type="Gene3D" id="2.10.25.10">
    <property type="entry name" value="Laminin"/>
    <property type="match status" value="1"/>
</dbReference>
<dbReference type="CDD" id="cd19941">
    <property type="entry name" value="TIL"/>
    <property type="match status" value="1"/>
</dbReference>
<keyword evidence="1" id="KW-0646">Protease inhibitor</keyword>
<feature type="domain" description="Follistatin-like" evidence="2">
    <location>
        <begin position="61"/>
        <end position="81"/>
    </location>
</feature>
<sequence>MLREKCVFVILVTYMYIPKITSKCPEIACESGLSCDYNTGICRRFRVPGEGLQHFALDWNKCQDVVCPPGYHCDGTSGVCTRHNGEAIQADPCEGIICPPGFSCSESRCVQDEPLTSEDLDPNPLCRTVRCPQGFECSPNDGMCHPITKHYSPPNNDYYLDDVRSLEDEALTLQCPPNSHYDNCAAPCISTCVEIRPDCKKHDYECIRTCVCDDGFVQVSALNATCVPAKACEVVAKDHANSKLPKPSMRSRNEMP</sequence>
<dbReference type="EMBL" id="CAJFDH010000003">
    <property type="protein sequence ID" value="CAD5217387.1"/>
    <property type="molecule type" value="Genomic_DNA"/>
</dbReference>
<evidence type="ECO:0000256" key="1">
    <source>
        <dbReference type="ARBA" id="ARBA00022900"/>
    </source>
</evidence>
<dbReference type="InterPro" id="IPR036084">
    <property type="entry name" value="Ser_inhib-like_sf"/>
</dbReference>